<dbReference type="PANTHER" id="PTHR30055">
    <property type="entry name" value="HTH-TYPE TRANSCRIPTIONAL REGULATOR RUTR"/>
    <property type="match status" value="1"/>
</dbReference>
<dbReference type="Proteomes" id="UP000190061">
    <property type="component" value="Unassembled WGS sequence"/>
</dbReference>
<keyword evidence="2" id="KW-0805">Transcription regulation</keyword>
<keyword evidence="1" id="KW-0678">Repressor</keyword>
<dbReference type="GO" id="GO:0000976">
    <property type="term" value="F:transcription cis-regulatory region binding"/>
    <property type="evidence" value="ECO:0007669"/>
    <property type="project" value="TreeGrafter"/>
</dbReference>
<evidence type="ECO:0000313" key="7">
    <source>
        <dbReference type="EMBL" id="SJZ55822.1"/>
    </source>
</evidence>
<organism evidence="7 8">
    <name type="scientific">Lysobacter spongiicola DSM 21749</name>
    <dbReference type="NCBI Taxonomy" id="1122188"/>
    <lineage>
        <taxon>Bacteria</taxon>
        <taxon>Pseudomonadati</taxon>
        <taxon>Pseudomonadota</taxon>
        <taxon>Gammaproteobacteria</taxon>
        <taxon>Lysobacterales</taxon>
        <taxon>Lysobacteraceae</taxon>
        <taxon>Novilysobacter</taxon>
    </lineage>
</organism>
<dbReference type="RefSeq" id="WP_159447310.1">
    <property type="nucleotide sequence ID" value="NZ_FUXP01000001.1"/>
</dbReference>
<gene>
    <name evidence="7" type="ORF">SAMN02745674_00070</name>
</gene>
<dbReference type="PANTHER" id="PTHR30055:SF226">
    <property type="entry name" value="HTH-TYPE TRANSCRIPTIONAL REGULATOR PKSA"/>
    <property type="match status" value="1"/>
</dbReference>
<feature type="DNA-binding region" description="H-T-H motif" evidence="5">
    <location>
        <begin position="37"/>
        <end position="56"/>
    </location>
</feature>
<evidence type="ECO:0000259" key="6">
    <source>
        <dbReference type="PROSITE" id="PS50977"/>
    </source>
</evidence>
<protein>
    <submittedName>
        <fullName evidence="7">Transcriptional regulator, TetR family</fullName>
    </submittedName>
</protein>
<evidence type="ECO:0000256" key="1">
    <source>
        <dbReference type="ARBA" id="ARBA00022491"/>
    </source>
</evidence>
<keyword evidence="4" id="KW-0804">Transcription</keyword>
<dbReference type="Gene3D" id="1.10.357.10">
    <property type="entry name" value="Tetracycline Repressor, domain 2"/>
    <property type="match status" value="1"/>
</dbReference>
<dbReference type="PROSITE" id="PS50977">
    <property type="entry name" value="HTH_TETR_2"/>
    <property type="match status" value="1"/>
</dbReference>
<sequence>MATEQSSKAEERARLQRNRILDAAQQRFIENGFHAASMANIADTAGMSAGLIYRYFENKSAIILAIVQRQLELLRDDIKLHRKVDLAAELVSHYGHACTTKGSGMNSALLLEISAEATRDPQIAAALDEFDRTLRGALAEWLAGPRENDGHGLPPALAQSRALLLQVLVEGLKIRETREPELDRALLETGLREIVPLLMKP</sequence>
<evidence type="ECO:0000256" key="4">
    <source>
        <dbReference type="ARBA" id="ARBA00023163"/>
    </source>
</evidence>
<dbReference type="STRING" id="1122188.SAMN02745674_00070"/>
<accession>A0A1T4LM86</accession>
<dbReference type="OrthoDB" id="63332at2"/>
<dbReference type="Pfam" id="PF13977">
    <property type="entry name" value="TetR_C_6"/>
    <property type="match status" value="1"/>
</dbReference>
<evidence type="ECO:0000256" key="5">
    <source>
        <dbReference type="PROSITE-ProRule" id="PRU00335"/>
    </source>
</evidence>
<proteinExistence type="predicted"/>
<dbReference type="SUPFAM" id="SSF46689">
    <property type="entry name" value="Homeodomain-like"/>
    <property type="match status" value="1"/>
</dbReference>
<evidence type="ECO:0000256" key="3">
    <source>
        <dbReference type="ARBA" id="ARBA00023125"/>
    </source>
</evidence>
<dbReference type="PRINTS" id="PR00455">
    <property type="entry name" value="HTHTETR"/>
</dbReference>
<keyword evidence="3 5" id="KW-0238">DNA-binding</keyword>
<dbReference type="InterPro" id="IPR050109">
    <property type="entry name" value="HTH-type_TetR-like_transc_reg"/>
</dbReference>
<dbReference type="GO" id="GO:0003700">
    <property type="term" value="F:DNA-binding transcription factor activity"/>
    <property type="evidence" value="ECO:0007669"/>
    <property type="project" value="TreeGrafter"/>
</dbReference>
<reference evidence="7 8" key="1">
    <citation type="submission" date="2017-02" db="EMBL/GenBank/DDBJ databases">
        <authorList>
            <person name="Peterson S.W."/>
        </authorList>
    </citation>
    <scope>NUCLEOTIDE SEQUENCE [LARGE SCALE GENOMIC DNA]</scope>
    <source>
        <strain evidence="7 8">DSM 21749</strain>
    </source>
</reference>
<keyword evidence="8" id="KW-1185">Reference proteome</keyword>
<dbReference type="AlphaFoldDB" id="A0A1T4LM86"/>
<evidence type="ECO:0000313" key="8">
    <source>
        <dbReference type="Proteomes" id="UP000190061"/>
    </source>
</evidence>
<dbReference type="InterPro" id="IPR036271">
    <property type="entry name" value="Tet_transcr_reg_TetR-rel_C_sf"/>
</dbReference>
<name>A0A1T4LM86_9GAMM</name>
<dbReference type="InterPro" id="IPR001647">
    <property type="entry name" value="HTH_TetR"/>
</dbReference>
<dbReference type="EMBL" id="FUXP01000001">
    <property type="protein sequence ID" value="SJZ55822.1"/>
    <property type="molecule type" value="Genomic_DNA"/>
</dbReference>
<dbReference type="InterPro" id="IPR009057">
    <property type="entry name" value="Homeodomain-like_sf"/>
</dbReference>
<dbReference type="InterPro" id="IPR039538">
    <property type="entry name" value="BetI_C"/>
</dbReference>
<dbReference type="Pfam" id="PF00440">
    <property type="entry name" value="TetR_N"/>
    <property type="match status" value="1"/>
</dbReference>
<feature type="domain" description="HTH tetR-type" evidence="6">
    <location>
        <begin position="14"/>
        <end position="74"/>
    </location>
</feature>
<dbReference type="SUPFAM" id="SSF48498">
    <property type="entry name" value="Tetracyclin repressor-like, C-terminal domain"/>
    <property type="match status" value="1"/>
</dbReference>
<evidence type="ECO:0000256" key="2">
    <source>
        <dbReference type="ARBA" id="ARBA00023015"/>
    </source>
</evidence>